<organism evidence="4 5">
    <name type="scientific">Penicillium canariense</name>
    <dbReference type="NCBI Taxonomy" id="189055"/>
    <lineage>
        <taxon>Eukaryota</taxon>
        <taxon>Fungi</taxon>
        <taxon>Dikarya</taxon>
        <taxon>Ascomycota</taxon>
        <taxon>Pezizomycotina</taxon>
        <taxon>Eurotiomycetes</taxon>
        <taxon>Eurotiomycetidae</taxon>
        <taxon>Eurotiales</taxon>
        <taxon>Aspergillaceae</taxon>
        <taxon>Penicillium</taxon>
    </lineage>
</organism>
<feature type="repeat" description="ANK" evidence="2">
    <location>
        <begin position="1001"/>
        <end position="1030"/>
    </location>
</feature>
<keyword evidence="2" id="KW-0040">ANK repeat</keyword>
<reference evidence="4" key="2">
    <citation type="journal article" date="2023" name="IMA Fungus">
        <title>Comparative genomic study of the Penicillium genus elucidates a diverse pangenome and 15 lateral gene transfer events.</title>
        <authorList>
            <person name="Petersen C."/>
            <person name="Sorensen T."/>
            <person name="Nielsen M.R."/>
            <person name="Sondergaard T.E."/>
            <person name="Sorensen J.L."/>
            <person name="Fitzpatrick D.A."/>
            <person name="Frisvad J.C."/>
            <person name="Nielsen K.L."/>
        </authorList>
    </citation>
    <scope>NUCLEOTIDE SEQUENCE</scope>
    <source>
        <strain evidence="4">IBT 26290</strain>
    </source>
</reference>
<feature type="repeat" description="ANK" evidence="2">
    <location>
        <begin position="866"/>
        <end position="898"/>
    </location>
</feature>
<gene>
    <name evidence="4" type="ORF">N7482_009172</name>
</gene>
<dbReference type="InterPro" id="IPR027417">
    <property type="entry name" value="P-loop_NTPase"/>
</dbReference>
<dbReference type="Gene3D" id="1.25.40.20">
    <property type="entry name" value="Ankyrin repeat-containing domain"/>
    <property type="match status" value="1"/>
</dbReference>
<dbReference type="SUPFAM" id="SSF53167">
    <property type="entry name" value="Purine and uridine phosphorylases"/>
    <property type="match status" value="1"/>
</dbReference>
<dbReference type="Gene3D" id="3.40.50.1580">
    <property type="entry name" value="Nucleoside phosphorylase domain"/>
    <property type="match status" value="1"/>
</dbReference>
<feature type="repeat" description="ANK" evidence="2">
    <location>
        <begin position="1031"/>
        <end position="1063"/>
    </location>
</feature>
<evidence type="ECO:0000313" key="5">
    <source>
        <dbReference type="Proteomes" id="UP001149163"/>
    </source>
</evidence>
<dbReference type="Pfam" id="PF24883">
    <property type="entry name" value="NPHP3_N"/>
    <property type="match status" value="1"/>
</dbReference>
<dbReference type="GO" id="GO:0009116">
    <property type="term" value="P:nucleoside metabolic process"/>
    <property type="evidence" value="ECO:0007669"/>
    <property type="project" value="InterPro"/>
</dbReference>
<keyword evidence="5" id="KW-1185">Reference proteome</keyword>
<dbReference type="RefSeq" id="XP_056539002.1">
    <property type="nucleotide sequence ID" value="XM_056691296.1"/>
</dbReference>
<feature type="domain" description="Nephrocystin 3-like N-terminal" evidence="3">
    <location>
        <begin position="382"/>
        <end position="502"/>
    </location>
</feature>
<dbReference type="GeneID" id="81430472"/>
<keyword evidence="1" id="KW-0677">Repeat</keyword>
<dbReference type="SUPFAM" id="SSF52540">
    <property type="entry name" value="P-loop containing nucleoside triphosphate hydrolases"/>
    <property type="match status" value="1"/>
</dbReference>
<evidence type="ECO:0000259" key="3">
    <source>
        <dbReference type="Pfam" id="PF24883"/>
    </source>
</evidence>
<dbReference type="PROSITE" id="PS50088">
    <property type="entry name" value="ANK_REPEAT"/>
    <property type="match status" value="6"/>
</dbReference>
<proteinExistence type="predicted"/>
<dbReference type="Proteomes" id="UP001149163">
    <property type="component" value="Unassembled WGS sequence"/>
</dbReference>
<dbReference type="EMBL" id="JAPQKN010000007">
    <property type="protein sequence ID" value="KAJ5152694.1"/>
    <property type="molecule type" value="Genomic_DNA"/>
</dbReference>
<dbReference type="InterPro" id="IPR036770">
    <property type="entry name" value="Ankyrin_rpt-contain_sf"/>
</dbReference>
<sequence length="1096" mass="121409">MKSLESSDMYTVGWISALPIERAAAIAMLDERHDKPCGFVQHQADSNSYSWGRMGEHNVVIASLPAGLYGTTSAATTASSLLSSLPNIRISLLVGIGGGIARPEQGRDIRLGDIVVSEPRGTTGGLLQYDLGKALSNQRWERKGFLSLPPRVLLHALASLQAEHELGESRVPEFLTAAEKLKKGANWYSYQGFEHDRLFRSSYGHKGGHDCHDCEEMQTVDRAERETTDPEVHYGIIASGNTLVKDAISRDRMFEEIGEECICLEMEAAGLMNHFPCLVIRGVSDYADSHKNDRWQRYASATAAAYGKELLSYVPTAELQETRTALEVLSSDIQQIHAIVSVTKTAVESLESNRHLDQIRTWLSAPDTSTNLNEAQKKRQAGTGLWFLESASFQEWYVGTRQTLWLYGIPGCGKTVLSASIIDYLNQQLHSTGVILEFFFDFTDTKKQTLDQLVRSLIGQLYLRSKDTRKELDRVIKAYKNSDRQPTCESLSTAFQQLLSHVQKGMVSIRPGSVNTDIRLYVHEQLRNGRDFARWCSKPTVLDEIETGIMQRADGMFRLAVCQLDNLQKHLDLPRLRKSLQLLPRTLEEMYARILNGIDEDYRDCAIRILQFLTYSEPPLTIEEAVDIVAIDPSGHPVFDPTFRMPDPREIGKFCPSLVTLVVREQRYRKSWTELQLAHLSVQQYLKSDRIVSSFDPKSSDVGMLFQNSLNLTVASGDITTVCLQYLSQLDTRKSTGELAKEYPFFVYSARYWMGHAKICETEKHVLDRILKFFLEQVEAYEAWEQAFCLDPSVPPVFEPGYEKMPPLYYAALAGLQHTVQLLLNREGDLKVHGEDALQAASMGGCTEAVQLPFRNGADVNIQGGHFGNALQAASAGGYTEVMQLLLRNGADVNIQGGEFDNALQAASLRGHTEDVQLLLRNGADVNIQGGHFGNALQGASSRGHLEIVQLLFRNGADMNKRGGLFDTALQAASAGGYTEVMQLLLRNGADVNIQGGYFGNALQAASAGGYTEVMQLLLRNGADVNIQGGEFGNALQAASLRGHTEDVQLLLRNGADVNIQGGEFGNALQAASLRGHTEVMQLLLRNGAKNTRSLV</sequence>
<name>A0A9W9LFG8_9EURO</name>
<dbReference type="SUPFAM" id="SSF48403">
    <property type="entry name" value="Ankyrin repeat"/>
    <property type="match status" value="1"/>
</dbReference>
<dbReference type="Pfam" id="PF00023">
    <property type="entry name" value="Ank"/>
    <property type="match status" value="1"/>
</dbReference>
<accession>A0A9W9LFG8</accession>
<dbReference type="InterPro" id="IPR035994">
    <property type="entry name" value="Nucleoside_phosphorylase_sf"/>
</dbReference>
<dbReference type="PANTHER" id="PTHR46082:SF11">
    <property type="entry name" value="AAA+ ATPASE DOMAIN-CONTAINING PROTEIN-RELATED"/>
    <property type="match status" value="1"/>
</dbReference>
<comment type="caution">
    <text evidence="4">The sequence shown here is derived from an EMBL/GenBank/DDBJ whole genome shotgun (WGS) entry which is preliminary data.</text>
</comment>
<dbReference type="InterPro" id="IPR053137">
    <property type="entry name" value="NLR-like"/>
</dbReference>
<protein>
    <recommendedName>
        <fullName evidence="3">Nephrocystin 3-like N-terminal domain-containing protein</fullName>
    </recommendedName>
</protein>
<dbReference type="Pfam" id="PF12796">
    <property type="entry name" value="Ank_2"/>
    <property type="match status" value="2"/>
</dbReference>
<dbReference type="PANTHER" id="PTHR46082">
    <property type="entry name" value="ATP/GTP-BINDING PROTEIN-RELATED"/>
    <property type="match status" value="1"/>
</dbReference>
<dbReference type="OrthoDB" id="1577640at2759"/>
<feature type="repeat" description="ANK" evidence="2">
    <location>
        <begin position="932"/>
        <end position="964"/>
    </location>
</feature>
<evidence type="ECO:0000256" key="2">
    <source>
        <dbReference type="PROSITE-ProRule" id="PRU00023"/>
    </source>
</evidence>
<dbReference type="AlphaFoldDB" id="A0A9W9LFG8"/>
<dbReference type="GO" id="GO:0003824">
    <property type="term" value="F:catalytic activity"/>
    <property type="evidence" value="ECO:0007669"/>
    <property type="project" value="InterPro"/>
</dbReference>
<dbReference type="InterPro" id="IPR056884">
    <property type="entry name" value="NPHP3-like_N"/>
</dbReference>
<feature type="repeat" description="ANK" evidence="2">
    <location>
        <begin position="965"/>
        <end position="997"/>
    </location>
</feature>
<dbReference type="PROSITE" id="PS50297">
    <property type="entry name" value="ANK_REP_REGION"/>
    <property type="match status" value="6"/>
</dbReference>
<dbReference type="SMART" id="SM00248">
    <property type="entry name" value="ANK"/>
    <property type="match status" value="9"/>
</dbReference>
<dbReference type="Gene3D" id="3.40.50.300">
    <property type="entry name" value="P-loop containing nucleotide triphosphate hydrolases"/>
    <property type="match status" value="1"/>
</dbReference>
<reference evidence="4" key="1">
    <citation type="submission" date="2022-11" db="EMBL/GenBank/DDBJ databases">
        <authorList>
            <person name="Petersen C."/>
        </authorList>
    </citation>
    <scope>NUCLEOTIDE SEQUENCE</scope>
    <source>
        <strain evidence="4">IBT 26290</strain>
    </source>
</reference>
<evidence type="ECO:0000256" key="1">
    <source>
        <dbReference type="ARBA" id="ARBA00022737"/>
    </source>
</evidence>
<dbReference type="InterPro" id="IPR002110">
    <property type="entry name" value="Ankyrin_rpt"/>
</dbReference>
<evidence type="ECO:0000313" key="4">
    <source>
        <dbReference type="EMBL" id="KAJ5152694.1"/>
    </source>
</evidence>
<feature type="repeat" description="ANK" evidence="2">
    <location>
        <begin position="899"/>
        <end position="931"/>
    </location>
</feature>